<dbReference type="Pfam" id="PF13750">
    <property type="entry name" value="Big_3_3"/>
    <property type="match status" value="3"/>
</dbReference>
<protein>
    <submittedName>
        <fullName evidence="5">Ig-like domain (Group 3)</fullName>
    </submittedName>
</protein>
<sequence length="1121" mass="122279">MGNNKILCATKRVVAAVMLSALLFSTSEIGVLAETQNGQEDIVVDKDVQPEEQGTEEEKTVEEEPKTQENTEEEKQQTFTVDAVPESSGADLNESKVEKSGQETGGNDDNGGGDDNQDDKVCTNHKLAEPVYSDDGTKLIYKCQNENCDYTKEESTKPVITKVEVKGEEAEEQEKIFHSKTTIKATVQVEGYAKDKNLDNVDVDICAYDYSDETSTDNQSGFSLNSICTPERSGANGTLTVTWTLEPEEGKMYSLGYVVAVNKINDNVSIAADKYELNDIVGNADAAKENSKFKYTISSSDGTYTLTEQDVKDNEIKWYSNNGNSEDKLNLKIEGKANTKIQVNSIKDGQEQAIEFKRKDGNGRFEKRQITFSIFGFEWTWDINVWVVDNIYEAKLPTDSSNTYTVSYTIEGDKTNTYTKTIKTFIDNEPPKLEITYNNQPAPAGSEGAEVGFYNNDVTVVAKITEANFDAVDVLPGLTVVGNSTEEIPFEKKTVSEPLENGDIVYTYEAKVSAEGDYHVAGCVTDKAGNSNKEDSFDQANFTIDKTAPVVAEITFDNNEGKNGKFYKVARTATIKIQEKNFSTDDKFTSLEITSSGGKAEIGAWQQAGEDTYTKTVKFSEDGTYSFKFSCKDKATNVSETKSVNEFVIDTKAPEVSVEFDNNSAQNGKYFNSARTAKIKIKDPNAKASQAVITKSSEEGLNELPEISGYYDSDQDHEVTIKFEKDGSYGFKVSCEDLAGNVSDAYTCSSFVIDTTVPVIDITGVENMSANKGAVEPLISVTDKNLEEKSLEVTLTGSNNGLVNGGMTMTTIADGYQIKVSDIAHEKDKDDLYTLNAVITDLAGNKSERKIEYSVNRFGSVYVLSQATKSMVDGYYVTSPQDVVITEINVDSLTYKEVSVGFEGNVKTLSEGRGYTTSDLVNDRGWHSISYVVGKNNFNNDGIYNVTVFSEDRATNKQSNQSKDAEIEFLMDMTAPSVVVSGIEDNGTYEEANHDFSVNATDTIGVSAMTITLNGEELGSYTSEELAESGGTKTLTIPEKEDLQNIEITCSDVAGNVTNLSYNNLLVSQKAEELRDNEIISEVPGPKAAGAALPIAIAAVASVGAAGAGVGVFAFKKIKTR</sequence>
<keyword evidence="2" id="KW-0812">Transmembrane</keyword>
<evidence type="ECO:0000313" key="6">
    <source>
        <dbReference type="Proteomes" id="UP000219563"/>
    </source>
</evidence>
<organism evidence="5 6">
    <name type="scientific">Pseudobutyrivibrio ruminis DSM 9787</name>
    <dbReference type="NCBI Taxonomy" id="1123011"/>
    <lineage>
        <taxon>Bacteria</taxon>
        <taxon>Bacillati</taxon>
        <taxon>Bacillota</taxon>
        <taxon>Clostridia</taxon>
        <taxon>Lachnospirales</taxon>
        <taxon>Lachnospiraceae</taxon>
        <taxon>Pseudobutyrivibrio</taxon>
    </lineage>
</organism>
<feature type="compositionally biased region" description="Basic and acidic residues" evidence="1">
    <location>
        <begin position="56"/>
        <end position="76"/>
    </location>
</feature>
<proteinExistence type="predicted"/>
<feature type="chain" id="PRO_5038470683" evidence="3">
    <location>
        <begin position="30"/>
        <end position="1121"/>
    </location>
</feature>
<feature type="domain" description="Ig-like" evidence="4">
    <location>
        <begin position="620"/>
        <end position="688"/>
    </location>
</feature>
<evidence type="ECO:0000259" key="4">
    <source>
        <dbReference type="Pfam" id="PF13750"/>
    </source>
</evidence>
<evidence type="ECO:0000256" key="3">
    <source>
        <dbReference type="SAM" id="SignalP"/>
    </source>
</evidence>
<gene>
    <name evidence="5" type="ORF">SAMN02910411_1558</name>
</gene>
<dbReference type="InterPro" id="IPR013783">
    <property type="entry name" value="Ig-like_fold"/>
</dbReference>
<accession>A0A285RXV7</accession>
<feature type="signal peptide" evidence="3">
    <location>
        <begin position="1"/>
        <end position="29"/>
    </location>
</feature>
<feature type="transmembrane region" description="Helical" evidence="2">
    <location>
        <begin position="1091"/>
        <end position="1115"/>
    </location>
</feature>
<dbReference type="InterPro" id="IPR022038">
    <property type="entry name" value="Ig-like_bact"/>
</dbReference>
<name>A0A285RXV7_9FIRM</name>
<reference evidence="5 6" key="1">
    <citation type="submission" date="2017-08" db="EMBL/GenBank/DDBJ databases">
        <authorList>
            <person name="de Groot N.N."/>
        </authorList>
    </citation>
    <scope>NUCLEOTIDE SEQUENCE [LARGE SCALE GENOMIC DNA]</scope>
    <source>
        <strain evidence="5 6">DSM 9787</strain>
    </source>
</reference>
<dbReference type="RefSeq" id="WP_097076069.1">
    <property type="nucleotide sequence ID" value="NZ_OBMR01000004.1"/>
</dbReference>
<feature type="domain" description="Ig-like" evidence="4">
    <location>
        <begin position="505"/>
        <end position="614"/>
    </location>
</feature>
<feature type="domain" description="Ig-like" evidence="4">
    <location>
        <begin position="725"/>
        <end position="852"/>
    </location>
</feature>
<feature type="region of interest" description="Disordered" evidence="1">
    <location>
        <begin position="42"/>
        <end position="121"/>
    </location>
</feature>
<evidence type="ECO:0000313" key="5">
    <source>
        <dbReference type="EMBL" id="SOB98896.1"/>
    </source>
</evidence>
<keyword evidence="2" id="KW-0472">Membrane</keyword>
<keyword evidence="3" id="KW-0732">Signal</keyword>
<dbReference type="Gene3D" id="2.60.40.10">
    <property type="entry name" value="Immunoglobulins"/>
    <property type="match status" value="1"/>
</dbReference>
<dbReference type="EMBL" id="OBMR01000004">
    <property type="protein sequence ID" value="SOB98896.1"/>
    <property type="molecule type" value="Genomic_DNA"/>
</dbReference>
<evidence type="ECO:0000256" key="1">
    <source>
        <dbReference type="SAM" id="MobiDB-lite"/>
    </source>
</evidence>
<dbReference type="AlphaFoldDB" id="A0A285RXV7"/>
<keyword evidence="2" id="KW-1133">Transmembrane helix</keyword>
<evidence type="ECO:0000256" key="2">
    <source>
        <dbReference type="SAM" id="Phobius"/>
    </source>
</evidence>
<dbReference type="Proteomes" id="UP000219563">
    <property type="component" value="Unassembled WGS sequence"/>
</dbReference>